<dbReference type="AlphaFoldDB" id="A0A0J8E6W5"/>
<feature type="domain" description="FAE" evidence="7">
    <location>
        <begin position="2"/>
        <end position="242"/>
    </location>
</feature>
<dbReference type="OMA" id="PKTHQRE"/>
<protein>
    <recommendedName>
        <fullName evidence="3">very-long-chain 3-oxoacyl-CoA synthase</fullName>
        <ecNumber evidence="3">2.3.1.199</ecNumber>
    </recommendedName>
</protein>
<dbReference type="SUPFAM" id="SSF53901">
    <property type="entry name" value="Thiolase-like"/>
    <property type="match status" value="2"/>
</dbReference>
<dbReference type="GO" id="GO:0006633">
    <property type="term" value="P:fatty acid biosynthetic process"/>
    <property type="evidence" value="ECO:0007669"/>
    <property type="project" value="UniProtKB-UniPathway"/>
</dbReference>
<evidence type="ECO:0000256" key="1">
    <source>
        <dbReference type="ARBA" id="ARBA00005194"/>
    </source>
</evidence>
<organism evidence="9 10">
    <name type="scientific">Beta vulgaris subsp. vulgaris</name>
    <name type="common">Beet</name>
    <dbReference type="NCBI Taxonomy" id="3555"/>
    <lineage>
        <taxon>Eukaryota</taxon>
        <taxon>Viridiplantae</taxon>
        <taxon>Streptophyta</taxon>
        <taxon>Embryophyta</taxon>
        <taxon>Tracheophyta</taxon>
        <taxon>Spermatophyta</taxon>
        <taxon>Magnoliopsida</taxon>
        <taxon>eudicotyledons</taxon>
        <taxon>Gunneridae</taxon>
        <taxon>Pentapetalae</taxon>
        <taxon>Caryophyllales</taxon>
        <taxon>Chenopodiaceae</taxon>
        <taxon>Betoideae</taxon>
        <taxon>Beta</taxon>
    </lineage>
</organism>
<dbReference type="EC" id="2.3.1.199" evidence="3"/>
<keyword evidence="4" id="KW-0808">Transferase</keyword>
<dbReference type="InterPro" id="IPR013601">
    <property type="entry name" value="FAE1_typ3_polyketide_synth"/>
</dbReference>
<evidence type="ECO:0000256" key="2">
    <source>
        <dbReference type="ARBA" id="ARBA00005531"/>
    </source>
</evidence>
<dbReference type="InterPro" id="IPR013747">
    <property type="entry name" value="ACP_syn_III_C"/>
</dbReference>
<dbReference type="CDD" id="cd00831">
    <property type="entry name" value="CHS_like"/>
    <property type="match status" value="1"/>
</dbReference>
<dbReference type="Proteomes" id="UP000035740">
    <property type="component" value="Unassembled WGS sequence"/>
</dbReference>
<name>A0A0J8E6W5_BETVV</name>
<dbReference type="UniPathway" id="UPA00094"/>
<evidence type="ECO:0000256" key="5">
    <source>
        <dbReference type="ARBA" id="ARBA00023315"/>
    </source>
</evidence>
<evidence type="ECO:0000259" key="7">
    <source>
        <dbReference type="Pfam" id="PF08392"/>
    </source>
</evidence>
<reference evidence="9 10" key="1">
    <citation type="journal article" date="2014" name="Nature">
        <title>The genome of the recently domesticated crop plant sugar beet (Beta vulgaris).</title>
        <authorList>
            <person name="Dohm J.C."/>
            <person name="Minoche A.E."/>
            <person name="Holtgrawe D."/>
            <person name="Capella-Gutierrez S."/>
            <person name="Zakrzewski F."/>
            <person name="Tafer H."/>
            <person name="Rupp O."/>
            <person name="Sorensen T.R."/>
            <person name="Stracke R."/>
            <person name="Reinhardt R."/>
            <person name="Goesmann A."/>
            <person name="Kraft T."/>
            <person name="Schulz B."/>
            <person name="Stadler P.F."/>
            <person name="Schmidt T."/>
            <person name="Gabaldon T."/>
            <person name="Lehrach H."/>
            <person name="Weisshaar B."/>
            <person name="Himmelbauer H."/>
        </authorList>
    </citation>
    <scope>NUCLEOTIDE SEQUENCE [LARGE SCALE GENOMIC DNA]</scope>
    <source>
        <tissue evidence="9">Taproot</tissue>
    </source>
</reference>
<dbReference type="PANTHER" id="PTHR31561">
    <property type="entry name" value="3-KETOACYL-COA SYNTHASE"/>
    <property type="match status" value="1"/>
</dbReference>
<feature type="domain" description="Beta-ketoacyl-[acyl-carrier-protein] synthase III C-terminal" evidence="8">
    <location>
        <begin position="269"/>
        <end position="340"/>
    </location>
</feature>
<evidence type="ECO:0000313" key="10">
    <source>
        <dbReference type="Proteomes" id="UP000035740"/>
    </source>
</evidence>
<comment type="pathway">
    <text evidence="1">Lipid metabolism; fatty acid biosynthesis.</text>
</comment>
<dbReference type="InterPro" id="IPR012392">
    <property type="entry name" value="3-ktacl-CoA_syn"/>
</dbReference>
<evidence type="ECO:0000256" key="4">
    <source>
        <dbReference type="ARBA" id="ARBA00022679"/>
    </source>
</evidence>
<dbReference type="OrthoDB" id="329835at2759"/>
<keyword evidence="10" id="KW-1185">Reference proteome</keyword>
<dbReference type="Pfam" id="PF08392">
    <property type="entry name" value="FAE1_CUT1_RppA"/>
    <property type="match status" value="1"/>
</dbReference>
<dbReference type="Pfam" id="PF08541">
    <property type="entry name" value="ACP_syn_III_C"/>
    <property type="match status" value="1"/>
</dbReference>
<dbReference type="Gramene" id="KMS98940">
    <property type="protein sequence ID" value="KMS98940"/>
    <property type="gene ID" value="BVRB_3g067410"/>
</dbReference>
<proteinExistence type="inferred from homology"/>
<dbReference type="Gene3D" id="3.40.47.10">
    <property type="match status" value="1"/>
</dbReference>
<evidence type="ECO:0000313" key="9">
    <source>
        <dbReference type="EMBL" id="KMS98940.1"/>
    </source>
</evidence>
<dbReference type="GO" id="GO:0016020">
    <property type="term" value="C:membrane"/>
    <property type="evidence" value="ECO:0007669"/>
    <property type="project" value="InterPro"/>
</dbReference>
<keyword evidence="5" id="KW-0012">Acyltransferase</keyword>
<dbReference type="InterPro" id="IPR016039">
    <property type="entry name" value="Thiolase-like"/>
</dbReference>
<gene>
    <name evidence="9" type="ORF">BVRB_3g067410</name>
</gene>
<sequence>MSKILNSSGQGPETYLPPSLHFIPPRPTHYKSIEEAQMVLFPIMEDLLIKSNLSPLDIDILIVNCSGLCSSPSLTTLVVNKFKLRPNIKTFNLSGMGCSASMISMGLAQDLLLLHRESNVVILSTEILTMGWYSGNDRSKLVLNCLFRMGGAAILLSNRKKAQNGSKYRLIWNSRAQRAFIDRAYKSAFREEDSNGLTGVTLNKDILEVASDMIRAQLIALGSFMLPALEKLKFVTSIVRKKYLKKSAEIYMPNFKTIIRHYCLPVSGKPVIREIGKGLKLGERDMEAALATLHRFGNQSSSSLWYELAYLEAKERVREGERVWMLGMGSGPKCTSVVLECIKPILGESNKGPWAGCIDKYPALAFSS</sequence>
<evidence type="ECO:0000256" key="3">
    <source>
        <dbReference type="ARBA" id="ARBA00012307"/>
    </source>
</evidence>
<evidence type="ECO:0000259" key="8">
    <source>
        <dbReference type="Pfam" id="PF08541"/>
    </source>
</evidence>
<dbReference type="eggNOG" id="ENOG502QRZR">
    <property type="taxonomic scope" value="Eukaryota"/>
</dbReference>
<evidence type="ECO:0000256" key="6">
    <source>
        <dbReference type="ARBA" id="ARBA00047375"/>
    </source>
</evidence>
<dbReference type="GO" id="GO:0009922">
    <property type="term" value="F:fatty acid elongase activity"/>
    <property type="evidence" value="ECO:0007669"/>
    <property type="project" value="UniProtKB-EC"/>
</dbReference>
<comment type="similarity">
    <text evidence="2">Belongs to the thiolase-like superfamily. Chalcone/stilbene synthases family.</text>
</comment>
<dbReference type="EMBL" id="KQ090240">
    <property type="protein sequence ID" value="KMS98940.1"/>
    <property type="molecule type" value="Genomic_DNA"/>
</dbReference>
<comment type="catalytic activity">
    <reaction evidence="6">
        <text>a very-long-chain acyl-CoA + malonyl-CoA + H(+) = a very-long-chain 3-oxoacyl-CoA + CO2 + CoA</text>
        <dbReference type="Rhea" id="RHEA:32727"/>
        <dbReference type="ChEBI" id="CHEBI:15378"/>
        <dbReference type="ChEBI" id="CHEBI:16526"/>
        <dbReference type="ChEBI" id="CHEBI:57287"/>
        <dbReference type="ChEBI" id="CHEBI:57384"/>
        <dbReference type="ChEBI" id="CHEBI:90725"/>
        <dbReference type="ChEBI" id="CHEBI:90736"/>
        <dbReference type="EC" id="2.3.1.199"/>
    </reaction>
</comment>
<accession>A0A0J8E6W5</accession>